<dbReference type="InterPro" id="IPR003280">
    <property type="entry name" value="2pore_dom_K_chnl"/>
</dbReference>
<feature type="region of interest" description="Disordered" evidence="9">
    <location>
        <begin position="236"/>
        <end position="267"/>
    </location>
</feature>
<dbReference type="GO" id="GO:0005886">
    <property type="term" value="C:plasma membrane"/>
    <property type="evidence" value="ECO:0007669"/>
    <property type="project" value="TreeGrafter"/>
</dbReference>
<sequence>MGRSHGCCRCCCTGRHRGEDYGDFELANAPHPRSRYRCLRKFLAITCSQIGLLILIVLYLIGGTFLFTYLEREFQQSRLNREVMEVESTYEQLTGGVYRVRRDLGREMRPTSRQMALQCVDLQLQALQSEVKRLQNNQTPRYLQGREVELRQLREEVEGLIAIGETQMLEKILTQAVEINLTSQVHAFKELLAPMKSRQMSEEVAPPNLLSNFVRAVYEAIRAGWVPPTLPSSTTLAVSRDSKGQPTPRVISSPSSQESMWKSRTPRTDPWTLSGSLFYVITVITTIGYGQVVPVTRYGRLATIFYGLFGIPMMLLFLANLGSLMADIFRMIYKSLCFCLTSGKKRNSPSPVPSTSCATVSGSNKPSDNGSTPLLPLRDIPGRAAFNDSPKVLRGGGVKKTSALQELVRKTAPLPGVTNSLFMTLAGSNSVFTKALQARKESRSVRVPVWIILCLFILYLIFGALVFAYWEHWTFLDAMYFVFVTVSTIGFGDMLPGMDDPHPVHRMNKFIAAIIYLLFGLAMVAMCFDLMQMEVKRSSKKIARRIGLISSM</sequence>
<feature type="transmembrane region" description="Helical" evidence="10">
    <location>
        <begin position="42"/>
        <end position="70"/>
    </location>
</feature>
<keyword evidence="3 8" id="KW-0812">Transmembrane</keyword>
<accession>A0A068XWM5</accession>
<dbReference type="GO" id="GO:0015271">
    <property type="term" value="F:outward rectifier potassium channel activity"/>
    <property type="evidence" value="ECO:0007669"/>
    <property type="project" value="TreeGrafter"/>
</dbReference>
<gene>
    <name evidence="12" type="ORF">EmuJ_000394800</name>
</gene>
<keyword evidence="7 8" id="KW-0407">Ion channel</keyword>
<organism evidence="12 13">
    <name type="scientific">Echinococcus multilocularis</name>
    <name type="common">Fox tapeworm</name>
    <dbReference type="NCBI Taxonomy" id="6211"/>
    <lineage>
        <taxon>Eukaryota</taxon>
        <taxon>Metazoa</taxon>
        <taxon>Spiralia</taxon>
        <taxon>Lophotrochozoa</taxon>
        <taxon>Platyhelminthes</taxon>
        <taxon>Cestoda</taxon>
        <taxon>Eucestoda</taxon>
        <taxon>Cyclophyllidea</taxon>
        <taxon>Taeniidae</taxon>
        <taxon>Echinococcus</taxon>
    </lineage>
</organism>
<evidence type="ECO:0000256" key="10">
    <source>
        <dbReference type="SAM" id="Phobius"/>
    </source>
</evidence>
<evidence type="ECO:0000256" key="7">
    <source>
        <dbReference type="ARBA" id="ARBA00023303"/>
    </source>
</evidence>
<dbReference type="AlphaFoldDB" id="A0A068XWM5"/>
<dbReference type="PANTHER" id="PTHR11003:SF334">
    <property type="entry name" value="FI03418P"/>
    <property type="match status" value="1"/>
</dbReference>
<dbReference type="STRING" id="6211.A0A068XWM5"/>
<evidence type="ECO:0000256" key="9">
    <source>
        <dbReference type="SAM" id="MobiDB-lite"/>
    </source>
</evidence>
<feature type="compositionally biased region" description="Polar residues" evidence="9">
    <location>
        <begin position="353"/>
        <end position="372"/>
    </location>
</feature>
<comment type="similarity">
    <text evidence="8">Belongs to the two pore domain potassium channel (TC 1.A.1.8) family.</text>
</comment>
<dbReference type="Gene3D" id="1.10.287.70">
    <property type="match status" value="1"/>
</dbReference>
<feature type="transmembrane region" description="Helical" evidence="10">
    <location>
        <begin position="510"/>
        <end position="531"/>
    </location>
</feature>
<evidence type="ECO:0000259" key="11">
    <source>
        <dbReference type="Pfam" id="PF07885"/>
    </source>
</evidence>
<dbReference type="EMBL" id="LN902849">
    <property type="protein sequence ID" value="CDS36784.1"/>
    <property type="molecule type" value="Genomic_DNA"/>
</dbReference>
<evidence type="ECO:0000256" key="4">
    <source>
        <dbReference type="ARBA" id="ARBA00022989"/>
    </source>
</evidence>
<feature type="domain" description="Potassium channel" evidence="11">
    <location>
        <begin position="269"/>
        <end position="325"/>
    </location>
</feature>
<dbReference type="Pfam" id="PF07885">
    <property type="entry name" value="Ion_trans_2"/>
    <property type="match status" value="2"/>
</dbReference>
<keyword evidence="5 8" id="KW-0406">Ion transport</keyword>
<dbReference type="PRINTS" id="PR01333">
    <property type="entry name" value="2POREKCHANEL"/>
</dbReference>
<evidence type="ECO:0000256" key="3">
    <source>
        <dbReference type="ARBA" id="ARBA00022692"/>
    </source>
</evidence>
<comment type="subcellular location">
    <subcellularLocation>
        <location evidence="1">Membrane</location>
        <topology evidence="1">Multi-pass membrane protein</topology>
    </subcellularLocation>
</comment>
<evidence type="ECO:0000313" key="13">
    <source>
        <dbReference type="Proteomes" id="UP000017246"/>
    </source>
</evidence>
<keyword evidence="2 8" id="KW-0813">Transport</keyword>
<dbReference type="SUPFAM" id="SSF81324">
    <property type="entry name" value="Voltage-gated potassium channels"/>
    <property type="match status" value="2"/>
</dbReference>
<evidence type="ECO:0000256" key="1">
    <source>
        <dbReference type="ARBA" id="ARBA00004141"/>
    </source>
</evidence>
<evidence type="ECO:0000256" key="8">
    <source>
        <dbReference type="RuleBase" id="RU003857"/>
    </source>
</evidence>
<dbReference type="OrthoDB" id="297496at2759"/>
<reference evidence="12" key="2">
    <citation type="submission" date="2015-11" db="EMBL/GenBank/DDBJ databases">
        <authorList>
            <person name="Zhang Y."/>
            <person name="Guo Z."/>
        </authorList>
    </citation>
    <scope>NUCLEOTIDE SEQUENCE</scope>
</reference>
<feature type="compositionally biased region" description="Polar residues" evidence="9">
    <location>
        <begin position="250"/>
        <end position="262"/>
    </location>
</feature>
<name>A0A068XWM5_ECHMU</name>
<dbReference type="GO" id="GO:0030322">
    <property type="term" value="P:stabilization of membrane potential"/>
    <property type="evidence" value="ECO:0007669"/>
    <property type="project" value="TreeGrafter"/>
</dbReference>
<evidence type="ECO:0000256" key="5">
    <source>
        <dbReference type="ARBA" id="ARBA00023065"/>
    </source>
</evidence>
<feature type="domain" description="Potassium channel" evidence="11">
    <location>
        <begin position="455"/>
        <end position="532"/>
    </location>
</feature>
<evidence type="ECO:0000313" key="12">
    <source>
        <dbReference type="EMBL" id="CDS36784.1"/>
    </source>
</evidence>
<proteinExistence type="inferred from homology"/>
<keyword evidence="13" id="KW-1185">Reference proteome</keyword>
<keyword evidence="4 10" id="KW-1133">Transmembrane helix</keyword>
<evidence type="ECO:0000256" key="2">
    <source>
        <dbReference type="ARBA" id="ARBA00022448"/>
    </source>
</evidence>
<dbReference type="InterPro" id="IPR013099">
    <property type="entry name" value="K_chnl_dom"/>
</dbReference>
<dbReference type="OMA" id="TPRTDPW"/>
<feature type="transmembrane region" description="Helical" evidence="10">
    <location>
        <begin position="271"/>
        <end position="292"/>
    </location>
</feature>
<dbReference type="PANTHER" id="PTHR11003">
    <property type="entry name" value="POTASSIUM CHANNEL, SUBFAMILY K"/>
    <property type="match status" value="1"/>
</dbReference>
<dbReference type="Proteomes" id="UP000017246">
    <property type="component" value="Unassembled WGS sequence"/>
</dbReference>
<protein>
    <submittedName>
        <fullName evidence="12">Potassium channel subfamily K 8</fullName>
    </submittedName>
</protein>
<feature type="transmembrane region" description="Helical" evidence="10">
    <location>
        <begin position="304"/>
        <end position="326"/>
    </location>
</feature>
<reference evidence="12" key="1">
    <citation type="journal article" date="2013" name="Nature">
        <title>The genomes of four tapeworm species reveal adaptations to parasitism.</title>
        <authorList>
            <person name="Tsai I.J."/>
            <person name="Zarowiecki M."/>
            <person name="Holroyd N."/>
            <person name="Garciarrubio A."/>
            <person name="Sanchez-Flores A."/>
            <person name="Brooks K.L."/>
            <person name="Tracey A."/>
            <person name="Bobes R.J."/>
            <person name="Fragoso G."/>
            <person name="Sciutto E."/>
            <person name="Aslett M."/>
            <person name="Beasley H."/>
            <person name="Bennett H.M."/>
            <person name="Cai J."/>
            <person name="Camicia F."/>
            <person name="Clark R."/>
            <person name="Cucher M."/>
            <person name="De Silva N."/>
            <person name="Day T.A."/>
            <person name="Deplazes P."/>
            <person name="Estrada K."/>
            <person name="Fernandez C."/>
            <person name="Holland P.W."/>
            <person name="Hou J."/>
            <person name="Hu S."/>
            <person name="Huckvale T."/>
            <person name="Hung S.S."/>
            <person name="Kamenetzky L."/>
            <person name="Keane J.A."/>
            <person name="Kiss F."/>
            <person name="Koziol U."/>
            <person name="Lambert O."/>
            <person name="Liu K."/>
            <person name="Luo X."/>
            <person name="Luo Y."/>
            <person name="Macchiaroli N."/>
            <person name="Nichol S."/>
            <person name="Paps J."/>
            <person name="Parkinson J."/>
            <person name="Pouchkina-Stantcheva N."/>
            <person name="Riddiford N."/>
            <person name="Rosenzvit M."/>
            <person name="Salinas G."/>
            <person name="Wasmuth J.D."/>
            <person name="Zamanian M."/>
            <person name="Zheng Y."/>
            <person name="Cai X."/>
            <person name="Soberon X."/>
            <person name="Olson P.D."/>
            <person name="Laclette J.P."/>
            <person name="Brehm K."/>
            <person name="Berriman M."/>
            <person name="Garciarrubio A."/>
            <person name="Bobes R.J."/>
            <person name="Fragoso G."/>
            <person name="Sanchez-Flores A."/>
            <person name="Estrada K."/>
            <person name="Cevallos M.A."/>
            <person name="Morett E."/>
            <person name="Gonzalez V."/>
            <person name="Portillo T."/>
            <person name="Ochoa-Leyva A."/>
            <person name="Jose M.V."/>
            <person name="Sciutto E."/>
            <person name="Landa A."/>
            <person name="Jimenez L."/>
            <person name="Valdes V."/>
            <person name="Carrero J.C."/>
            <person name="Larralde C."/>
            <person name="Morales-Montor J."/>
            <person name="Limon-Lason J."/>
            <person name="Soberon X."/>
            <person name="Laclette J.P."/>
        </authorList>
    </citation>
    <scope>NUCLEOTIDE SEQUENCE [LARGE SCALE GENOMIC DNA]</scope>
</reference>
<keyword evidence="6 10" id="KW-0472">Membrane</keyword>
<dbReference type="GO" id="GO:0022841">
    <property type="term" value="F:potassium ion leak channel activity"/>
    <property type="evidence" value="ECO:0007669"/>
    <property type="project" value="TreeGrafter"/>
</dbReference>
<feature type="region of interest" description="Disordered" evidence="9">
    <location>
        <begin position="344"/>
        <end position="375"/>
    </location>
</feature>
<feature type="transmembrane region" description="Helical" evidence="10">
    <location>
        <begin position="449"/>
        <end position="470"/>
    </location>
</feature>
<evidence type="ECO:0000256" key="6">
    <source>
        <dbReference type="ARBA" id="ARBA00023136"/>
    </source>
</evidence>
<dbReference type="eggNOG" id="KOG1418">
    <property type="taxonomic scope" value="Eukaryota"/>
</dbReference>